<dbReference type="SUPFAM" id="SSF82866">
    <property type="entry name" value="Multidrug efflux transporter AcrB transmembrane domain"/>
    <property type="match status" value="2"/>
</dbReference>
<dbReference type="EMBL" id="FPHJ01000049">
    <property type="protein sequence ID" value="SFV66225.1"/>
    <property type="molecule type" value="Genomic_DNA"/>
</dbReference>
<feature type="domain" description="SSD" evidence="7">
    <location>
        <begin position="257"/>
        <end position="407"/>
    </location>
</feature>
<evidence type="ECO:0000256" key="1">
    <source>
        <dbReference type="ARBA" id="ARBA00004651"/>
    </source>
</evidence>
<dbReference type="InterPro" id="IPR004869">
    <property type="entry name" value="MMPL_dom"/>
</dbReference>
<keyword evidence="2" id="KW-1003">Cell membrane</keyword>
<dbReference type="InterPro" id="IPR050545">
    <property type="entry name" value="Mycobact_MmpL"/>
</dbReference>
<gene>
    <name evidence="8" type="ORF">MNB_SUP05-5-612</name>
</gene>
<comment type="subcellular location">
    <subcellularLocation>
        <location evidence="1">Cell membrane</location>
        <topology evidence="1">Multi-pass membrane protein</topology>
    </subcellularLocation>
</comment>
<dbReference type="InterPro" id="IPR000731">
    <property type="entry name" value="SSD"/>
</dbReference>
<dbReference type="GO" id="GO:0005886">
    <property type="term" value="C:plasma membrane"/>
    <property type="evidence" value="ECO:0007669"/>
    <property type="project" value="UniProtKB-SubCell"/>
</dbReference>
<feature type="transmembrane region" description="Helical" evidence="6">
    <location>
        <begin position="258"/>
        <end position="275"/>
    </location>
</feature>
<dbReference type="PROSITE" id="PS50156">
    <property type="entry name" value="SSD"/>
    <property type="match status" value="2"/>
</dbReference>
<evidence type="ECO:0000259" key="7">
    <source>
        <dbReference type="PROSITE" id="PS50156"/>
    </source>
</evidence>
<accession>A0A1W1CKH0</accession>
<organism evidence="8">
    <name type="scientific">hydrothermal vent metagenome</name>
    <dbReference type="NCBI Taxonomy" id="652676"/>
    <lineage>
        <taxon>unclassified sequences</taxon>
        <taxon>metagenomes</taxon>
        <taxon>ecological metagenomes</taxon>
    </lineage>
</organism>
<dbReference type="PANTHER" id="PTHR33406">
    <property type="entry name" value="MEMBRANE PROTEIN MJ1562-RELATED"/>
    <property type="match status" value="1"/>
</dbReference>
<proteinExistence type="predicted"/>
<feature type="transmembrane region" description="Helical" evidence="6">
    <location>
        <begin position="282"/>
        <end position="304"/>
    </location>
</feature>
<feature type="transmembrane region" description="Helical" evidence="6">
    <location>
        <begin position="382"/>
        <end position="408"/>
    </location>
</feature>
<feature type="domain" description="SSD" evidence="7">
    <location>
        <begin position="655"/>
        <end position="784"/>
    </location>
</feature>
<protein>
    <submittedName>
        <fullName evidence="8">Probable integral membrane protein</fullName>
    </submittedName>
</protein>
<keyword evidence="5 6" id="KW-0472">Membrane</keyword>
<feature type="transmembrane region" description="Helical" evidence="6">
    <location>
        <begin position="638"/>
        <end position="663"/>
    </location>
</feature>
<sequence>MNKYIDWILKNNKLVLSLSFIIVLGLVSQIYKFELDASSDSLVLENDASLRYYQEVKSHYGSDDALVISYTPKDDLLSDKTLSTIKDFSQKLEKISQVKSITSILTVPLLQSPPLSLIELAVKQISLGKNNADKKLAKVELSNSPLYGSNLVSKDGKTTAILVSLKNDKKAEKLRKNRDDLRLKKFKKGLNDTEKNQLVLLEKTVSYANKIKNIKQSQTIAQVRSVMKKYNKEGAIFLGGLPMIVNDVVAYVKNDLVVFSLAVILVMALVLGIIFKALRWVVVPIFISLLVGFTMTGVLSALGWKVTVISSNYFSMLLVMTLSIIIHLVVRNRELNLADSLHKQTLKETMVSMAKPCLYTTLTTVIAFGSLIVSGIRPVIDFGLMMSLGVVMALIFSFVIFPVIVSLLPKLKIKEFKKESSFTHKIAEFVEHKTIILWTITLFFVVLSLIGVFNLKVDNSFINYFKQDTEVYQGLSDIDKHLGGTTPLEIIIDDVAQDYWYDKFLRKDIHKLHTYLDSLEETGKVLSVDTFMQILTQANNGKALTGFFLNIARANVSKEVKQQILNPYISEQTGQIRLVIRIKESNPNLNRDVFLKKVRKYIVDDLGFKSNSVHLTGMIVLFNNMLQSLFDSQIKTMGFVFITIFLMFSLIFRSFYLAILTVVPNMLPAFLVLGIMGIMGIPLDLMTITIAAIAIGIGVDDAIHYVHRFKKEFKLDKNYLSSMYRTHQSSGLAMFYTSIVISFGFLVLVLSNFIPSIYFGIFTAIAMMSALLINLIILPKLLIWLKPKI</sequence>
<dbReference type="Gene3D" id="1.20.1640.10">
    <property type="entry name" value="Multidrug efflux transporter AcrB transmembrane domain"/>
    <property type="match status" value="2"/>
</dbReference>
<evidence type="ECO:0000256" key="6">
    <source>
        <dbReference type="SAM" id="Phobius"/>
    </source>
</evidence>
<dbReference type="PANTHER" id="PTHR33406:SF13">
    <property type="entry name" value="MEMBRANE PROTEIN YDFJ"/>
    <property type="match status" value="1"/>
</dbReference>
<feature type="transmembrane region" description="Helical" evidence="6">
    <location>
        <begin position="435"/>
        <end position="455"/>
    </location>
</feature>
<evidence type="ECO:0000256" key="3">
    <source>
        <dbReference type="ARBA" id="ARBA00022692"/>
    </source>
</evidence>
<feature type="transmembrane region" description="Helical" evidence="6">
    <location>
        <begin position="310"/>
        <end position="330"/>
    </location>
</feature>
<evidence type="ECO:0000256" key="5">
    <source>
        <dbReference type="ARBA" id="ARBA00023136"/>
    </source>
</evidence>
<keyword evidence="3 6" id="KW-0812">Transmembrane</keyword>
<dbReference type="Pfam" id="PF03176">
    <property type="entry name" value="MMPL"/>
    <property type="match status" value="2"/>
</dbReference>
<evidence type="ECO:0000256" key="4">
    <source>
        <dbReference type="ARBA" id="ARBA00022989"/>
    </source>
</evidence>
<feature type="transmembrane region" description="Helical" evidence="6">
    <location>
        <begin position="357"/>
        <end position="376"/>
    </location>
</feature>
<feature type="transmembrane region" description="Helical" evidence="6">
    <location>
        <begin position="732"/>
        <end position="751"/>
    </location>
</feature>
<feature type="transmembrane region" description="Helical" evidence="6">
    <location>
        <begin position="669"/>
        <end position="699"/>
    </location>
</feature>
<evidence type="ECO:0000313" key="8">
    <source>
        <dbReference type="EMBL" id="SFV66225.1"/>
    </source>
</evidence>
<reference evidence="8" key="1">
    <citation type="submission" date="2016-10" db="EMBL/GenBank/DDBJ databases">
        <authorList>
            <person name="de Groot N.N."/>
        </authorList>
    </citation>
    <scope>NUCLEOTIDE SEQUENCE</scope>
</reference>
<dbReference type="AlphaFoldDB" id="A0A1W1CKH0"/>
<name>A0A1W1CKH0_9ZZZZ</name>
<evidence type="ECO:0000256" key="2">
    <source>
        <dbReference type="ARBA" id="ARBA00022475"/>
    </source>
</evidence>
<keyword evidence="4 6" id="KW-1133">Transmembrane helix</keyword>
<feature type="transmembrane region" description="Helical" evidence="6">
    <location>
        <begin position="757"/>
        <end position="778"/>
    </location>
</feature>